<keyword evidence="2" id="KW-1185">Reference proteome</keyword>
<name>G7E5K1_MIXOS</name>
<dbReference type="InParanoid" id="G7E5K1"/>
<protein>
    <submittedName>
        <fullName evidence="1">Uncharacterized protein</fullName>
    </submittedName>
</protein>
<accession>G7E5K1</accession>
<dbReference type="RefSeq" id="XP_014569353.1">
    <property type="nucleotide sequence ID" value="XM_014713867.1"/>
</dbReference>
<dbReference type="HOGENOM" id="CLU_1015944_0_0_1"/>
<organism evidence="1 2">
    <name type="scientific">Mixia osmundae (strain CBS 9802 / IAM 14324 / JCM 22182 / KY 12970)</name>
    <dbReference type="NCBI Taxonomy" id="764103"/>
    <lineage>
        <taxon>Eukaryota</taxon>
        <taxon>Fungi</taxon>
        <taxon>Dikarya</taxon>
        <taxon>Basidiomycota</taxon>
        <taxon>Pucciniomycotina</taxon>
        <taxon>Mixiomycetes</taxon>
        <taxon>Mixiales</taxon>
        <taxon>Mixiaceae</taxon>
        <taxon>Mixia</taxon>
    </lineage>
</organism>
<reference evidence="1 2" key="2">
    <citation type="journal article" date="2012" name="Open Biol.">
        <title>Characteristics of nucleosomes and linker DNA regions on the genome of the basidiomycete Mixia osmundae revealed by mono- and dinucleosome mapping.</title>
        <authorList>
            <person name="Nishida H."/>
            <person name="Kondo S."/>
            <person name="Matsumoto T."/>
            <person name="Suzuki Y."/>
            <person name="Yoshikawa H."/>
            <person name="Taylor T.D."/>
            <person name="Sugiyama J."/>
        </authorList>
    </citation>
    <scope>NUCLEOTIDE SEQUENCE [LARGE SCALE GENOMIC DNA]</scope>
    <source>
        <strain evidence="2">CBS 9802 / IAM 14324 / JCM 22182 / KY 12970</strain>
    </source>
</reference>
<sequence length="274" mass="29958">MSVDLQRLNELLACIDKARSALPAICKAVVSSSQIEAQDSLGASLQAANLVERYRKRVRAAVDSIEELNNSLAPCQEVITLARAAAAREPLSETLPLRRSRTQSTVVSGRKRIRLSSDASNSVPYIARTKPSTAAEDLARQLQDVQALCENLQIDTVRLKGRKRDAFDVTLKNVMHACVAVAWLDAHDTRPPHCVVSNVVCRALDEKSRFEPSTHAIFRQVSSAILNQLQAGHTDVELVLLTLDAYNDLFTGSQLRPQRILTASDDASCTFAAA</sequence>
<dbReference type="Proteomes" id="UP000009131">
    <property type="component" value="Unassembled WGS sequence"/>
</dbReference>
<comment type="caution">
    <text evidence="1">The sequence shown here is derived from an EMBL/GenBank/DDBJ whole genome shotgun (WGS) entry which is preliminary data.</text>
</comment>
<evidence type="ECO:0000313" key="2">
    <source>
        <dbReference type="Proteomes" id="UP000009131"/>
    </source>
</evidence>
<proteinExistence type="predicted"/>
<reference evidence="1 2" key="1">
    <citation type="journal article" date="2011" name="J. Gen. Appl. Microbiol.">
        <title>Draft genome sequencing of the enigmatic basidiomycete Mixia osmundae.</title>
        <authorList>
            <person name="Nishida H."/>
            <person name="Nagatsuka Y."/>
            <person name="Sugiyama J."/>
        </authorList>
    </citation>
    <scope>NUCLEOTIDE SEQUENCE [LARGE SCALE GENOMIC DNA]</scope>
    <source>
        <strain evidence="2">CBS 9802 / IAM 14324 / JCM 22182 / KY 12970</strain>
    </source>
</reference>
<evidence type="ECO:0000313" key="1">
    <source>
        <dbReference type="EMBL" id="GAA98111.1"/>
    </source>
</evidence>
<gene>
    <name evidence="1" type="primary">Mo04794</name>
    <name evidence="1" type="ORF">E5Q_04794</name>
</gene>
<dbReference type="EMBL" id="BABT02000150">
    <property type="protein sequence ID" value="GAA98111.1"/>
    <property type="molecule type" value="Genomic_DNA"/>
</dbReference>
<dbReference type="AlphaFoldDB" id="G7E5K1"/>